<keyword evidence="4 8" id="KW-0694">RNA-binding</keyword>
<dbReference type="AlphaFoldDB" id="A0A0C5RLK9"/>
<evidence type="ECO:0000256" key="3">
    <source>
        <dbReference type="ARBA" id="ARBA00022801"/>
    </source>
</evidence>
<evidence type="ECO:0000256" key="8">
    <source>
        <dbReference type="HAMAP-Rule" id="MF_00083"/>
    </source>
</evidence>
<dbReference type="SUPFAM" id="SSF53178">
    <property type="entry name" value="Peptidyl-tRNA hydrolase-like"/>
    <property type="match status" value="1"/>
</dbReference>
<dbReference type="EC" id="3.1.1.29" evidence="1 8"/>
<evidence type="ECO:0000313" key="12">
    <source>
        <dbReference type="Proteomes" id="UP000032261"/>
    </source>
</evidence>
<accession>A0A0C5RLK9</accession>
<gene>
    <name evidence="8" type="primary">pth</name>
    <name evidence="11" type="ORF">JM47_01710</name>
</gene>
<dbReference type="InterPro" id="IPR018171">
    <property type="entry name" value="Pept_tRNA_hydro_CS"/>
</dbReference>
<evidence type="ECO:0000313" key="11">
    <source>
        <dbReference type="EMBL" id="AJQ45317.1"/>
    </source>
</evidence>
<dbReference type="HOGENOM" id="CLU_062456_4_1_14"/>
<dbReference type="EMBL" id="CP009770">
    <property type="protein sequence ID" value="AJQ45317.1"/>
    <property type="molecule type" value="Genomic_DNA"/>
</dbReference>
<comment type="subunit">
    <text evidence="8">Monomer.</text>
</comment>
<feature type="binding site" evidence="8">
    <location>
        <position position="66"/>
    </location>
    <ligand>
        <name>tRNA</name>
        <dbReference type="ChEBI" id="CHEBI:17843"/>
    </ligand>
</feature>
<comment type="similarity">
    <text evidence="5 8 10">Belongs to the PTH family.</text>
</comment>
<dbReference type="GO" id="GO:0005737">
    <property type="term" value="C:cytoplasm"/>
    <property type="evidence" value="ECO:0007669"/>
    <property type="project" value="UniProtKB-SubCell"/>
</dbReference>
<reference evidence="11 12" key="1">
    <citation type="journal article" date="2015" name="Genome Announc.">
        <title>Genome Sequence of Ureaplasma diversum Strain ATCC 49782.</title>
        <authorList>
            <person name="Marques L.M."/>
            <person name="Guimaraes A.M."/>
            <person name="Martins H.B."/>
            <person name="Rezende I.S."/>
            <person name="Barbosa M.S."/>
            <person name="Campos G.B."/>
            <person name="do Nascimento N.C."/>
            <person name="Dos Santos A.P."/>
            <person name="Amorim A.T."/>
            <person name="Santos V.M."/>
            <person name="Messick J.B."/>
            <person name="Timenetsky J."/>
        </authorList>
    </citation>
    <scope>NUCLEOTIDE SEQUENCE [LARGE SCALE GENOMIC DNA]</scope>
    <source>
        <strain evidence="11 12">ATCC 49782</strain>
    </source>
</reference>
<dbReference type="Gene3D" id="3.40.50.1470">
    <property type="entry name" value="Peptidyl-tRNA hydrolase"/>
    <property type="match status" value="1"/>
</dbReference>
<feature type="site" description="Stabilizes the basic form of H active site to accept a proton" evidence="8">
    <location>
        <position position="93"/>
    </location>
</feature>
<comment type="catalytic activity">
    <reaction evidence="6 8 9">
        <text>an N-acyl-L-alpha-aminoacyl-tRNA + H2O = an N-acyl-L-amino acid + a tRNA + H(+)</text>
        <dbReference type="Rhea" id="RHEA:54448"/>
        <dbReference type="Rhea" id="RHEA-COMP:10123"/>
        <dbReference type="Rhea" id="RHEA-COMP:13883"/>
        <dbReference type="ChEBI" id="CHEBI:15377"/>
        <dbReference type="ChEBI" id="CHEBI:15378"/>
        <dbReference type="ChEBI" id="CHEBI:59874"/>
        <dbReference type="ChEBI" id="CHEBI:78442"/>
        <dbReference type="ChEBI" id="CHEBI:138191"/>
        <dbReference type="EC" id="3.1.1.29"/>
    </reaction>
</comment>
<dbReference type="KEGG" id="ude:JM47_01710"/>
<evidence type="ECO:0000256" key="9">
    <source>
        <dbReference type="RuleBase" id="RU000673"/>
    </source>
</evidence>
<dbReference type="PROSITE" id="PS01195">
    <property type="entry name" value="PEPT_TRNA_HYDROL_1"/>
    <property type="match status" value="1"/>
</dbReference>
<dbReference type="PATRIC" id="fig|42094.4.peg.334"/>
<feature type="binding site" evidence="8">
    <location>
        <position position="68"/>
    </location>
    <ligand>
        <name>tRNA</name>
        <dbReference type="ChEBI" id="CHEBI:17843"/>
    </ligand>
</feature>
<comment type="function">
    <text evidence="8">Catalyzes the release of premature peptidyl moieties from peptidyl-tRNA molecules trapped in stalled 50S ribosomal subunits, and thus maintains levels of free tRNAs and 50S ribosomes.</text>
</comment>
<dbReference type="GO" id="GO:0006515">
    <property type="term" value="P:protein quality control for misfolded or incompletely synthesized proteins"/>
    <property type="evidence" value="ECO:0007669"/>
    <property type="project" value="UniProtKB-UniRule"/>
</dbReference>
<evidence type="ECO:0000256" key="1">
    <source>
        <dbReference type="ARBA" id="ARBA00013260"/>
    </source>
</evidence>
<dbReference type="GO" id="GO:0072344">
    <property type="term" value="P:rescue of stalled ribosome"/>
    <property type="evidence" value="ECO:0007669"/>
    <property type="project" value="UniProtKB-UniRule"/>
</dbReference>
<comment type="function">
    <text evidence="8">Hydrolyzes ribosome-free peptidyl-tRNAs (with 1 or more amino acids incorporated), which drop off the ribosome during protein synthesis, or as a result of ribosome stalling.</text>
</comment>
<dbReference type="PANTHER" id="PTHR17224:SF1">
    <property type="entry name" value="PEPTIDYL-TRNA HYDROLASE"/>
    <property type="match status" value="1"/>
</dbReference>
<feature type="active site" description="Proton acceptor" evidence="8">
    <location>
        <position position="21"/>
    </location>
</feature>
<proteinExistence type="inferred from homology"/>
<protein>
    <recommendedName>
        <fullName evidence="7 8">Peptidyl-tRNA hydrolase</fullName>
        <shortName evidence="8">Pth</shortName>
        <ecNumber evidence="1 8">3.1.1.29</ecNumber>
    </recommendedName>
</protein>
<keyword evidence="8" id="KW-0963">Cytoplasm</keyword>
<evidence type="ECO:0000256" key="5">
    <source>
        <dbReference type="ARBA" id="ARBA00038063"/>
    </source>
</evidence>
<comment type="subcellular location">
    <subcellularLocation>
        <location evidence="8">Cytoplasm</location>
    </subcellularLocation>
</comment>
<evidence type="ECO:0000256" key="10">
    <source>
        <dbReference type="RuleBase" id="RU004320"/>
    </source>
</evidence>
<evidence type="ECO:0000256" key="4">
    <source>
        <dbReference type="ARBA" id="ARBA00022884"/>
    </source>
</evidence>
<dbReference type="NCBIfam" id="TIGR00447">
    <property type="entry name" value="pth"/>
    <property type="match status" value="1"/>
</dbReference>
<feature type="site" description="Discriminates between blocked and unblocked aminoacyl-tRNA" evidence="8">
    <location>
        <position position="11"/>
    </location>
</feature>
<keyword evidence="2 8" id="KW-0820">tRNA-binding</keyword>
<dbReference type="PANTHER" id="PTHR17224">
    <property type="entry name" value="PEPTIDYL-TRNA HYDROLASE"/>
    <property type="match status" value="1"/>
</dbReference>
<dbReference type="Proteomes" id="UP000032261">
    <property type="component" value="Chromosome"/>
</dbReference>
<dbReference type="RefSeq" id="WP_208895240.1">
    <property type="nucleotide sequence ID" value="NZ_CP009770.1"/>
</dbReference>
<evidence type="ECO:0000256" key="6">
    <source>
        <dbReference type="ARBA" id="ARBA00048707"/>
    </source>
</evidence>
<organism evidence="11 12">
    <name type="scientific">Ureaplasma diversum</name>
    <dbReference type="NCBI Taxonomy" id="42094"/>
    <lineage>
        <taxon>Bacteria</taxon>
        <taxon>Bacillati</taxon>
        <taxon>Mycoplasmatota</taxon>
        <taxon>Mycoplasmoidales</taxon>
        <taxon>Mycoplasmoidaceae</taxon>
        <taxon>Ureaplasma</taxon>
    </lineage>
</organism>
<dbReference type="CDD" id="cd00462">
    <property type="entry name" value="PTH"/>
    <property type="match status" value="1"/>
</dbReference>
<dbReference type="STRING" id="42094.JM47_01710"/>
<dbReference type="InterPro" id="IPR036416">
    <property type="entry name" value="Pept_tRNA_hydro_sf"/>
</dbReference>
<sequence>MQKFLIVGLGNPGANYAKNRHNVGFMAIDELLRQLNLKLDNTKFKGDFTKTIIDNNIVYIAKPQTYMNLSGEFVSKFINFFDIPKTNIIVIYDDVDTNVGKIKLRLSGSSGGQNGIKNIINLLSTQDIKRVRIGIGRNTQIPLDQYVLSNFKIDELVTIKPLLINVAFACIEFTKGESFEKMMNKYN</sequence>
<dbReference type="InterPro" id="IPR001328">
    <property type="entry name" value="Pept_tRNA_hydro"/>
</dbReference>
<dbReference type="GO" id="GO:0004045">
    <property type="term" value="F:peptidyl-tRNA hydrolase activity"/>
    <property type="evidence" value="ECO:0007669"/>
    <property type="project" value="UniProtKB-UniRule"/>
</dbReference>
<dbReference type="Pfam" id="PF01195">
    <property type="entry name" value="Pept_tRNA_hydro"/>
    <property type="match status" value="1"/>
</dbReference>
<evidence type="ECO:0000256" key="7">
    <source>
        <dbReference type="ARBA" id="ARBA00050038"/>
    </source>
</evidence>
<feature type="binding site" evidence="8">
    <location>
        <position position="16"/>
    </location>
    <ligand>
        <name>tRNA</name>
        <dbReference type="ChEBI" id="CHEBI:17843"/>
    </ligand>
</feature>
<name>A0A0C5RLK9_9BACT</name>
<dbReference type="HAMAP" id="MF_00083">
    <property type="entry name" value="Pept_tRNA_hydro_bact"/>
    <property type="match status" value="1"/>
</dbReference>
<feature type="binding site" evidence="8">
    <location>
        <position position="114"/>
    </location>
    <ligand>
        <name>tRNA</name>
        <dbReference type="ChEBI" id="CHEBI:17843"/>
    </ligand>
</feature>
<evidence type="ECO:0000256" key="2">
    <source>
        <dbReference type="ARBA" id="ARBA00022555"/>
    </source>
</evidence>
<dbReference type="FunFam" id="3.40.50.1470:FF:000001">
    <property type="entry name" value="Peptidyl-tRNA hydrolase"/>
    <property type="match status" value="1"/>
</dbReference>
<keyword evidence="3 8" id="KW-0378">Hydrolase</keyword>
<dbReference type="GO" id="GO:0000049">
    <property type="term" value="F:tRNA binding"/>
    <property type="evidence" value="ECO:0007669"/>
    <property type="project" value="UniProtKB-UniRule"/>
</dbReference>